<proteinExistence type="predicted"/>
<accession>A0ABD3CSS1</accession>
<evidence type="ECO:0000313" key="1">
    <source>
        <dbReference type="EMBL" id="KAL3632682.1"/>
    </source>
</evidence>
<dbReference type="EMBL" id="JAVIJP010000032">
    <property type="protein sequence ID" value="KAL3632682.1"/>
    <property type="molecule type" value="Genomic_DNA"/>
</dbReference>
<comment type="caution">
    <text evidence="1">The sequence shown here is derived from an EMBL/GenBank/DDBJ whole genome shotgun (WGS) entry which is preliminary data.</text>
</comment>
<sequence>MTLTTYYTMRKSYCYNFFPIKEDEERSTASASTSLGPCLHRMLVEIRDVHPPPEINPYHPWKIKKALNHDEIDSGNIIVSFHDAFEHILRYWNFFMATHVAMFGRKISVGVWDVTNEKNPRKYDGDRVFFQMIGSESCILTCSEMMKDRKMKVDDNIGIYWEPRESVFRVKLFY</sequence>
<reference evidence="2" key="1">
    <citation type="journal article" date="2024" name="IScience">
        <title>Strigolactones Initiate the Formation of Haustorium-like Structures in Castilleja.</title>
        <authorList>
            <person name="Buerger M."/>
            <person name="Peterson D."/>
            <person name="Chory J."/>
        </authorList>
    </citation>
    <scope>NUCLEOTIDE SEQUENCE [LARGE SCALE GENOMIC DNA]</scope>
</reference>
<name>A0ABD3CSS1_9LAMI</name>
<evidence type="ECO:0000313" key="2">
    <source>
        <dbReference type="Proteomes" id="UP001632038"/>
    </source>
</evidence>
<dbReference type="PANTHER" id="PTHR36264:SF5">
    <property type="entry name" value="SET DOMAIN-CONTAINING PROTEIN"/>
    <property type="match status" value="1"/>
</dbReference>
<keyword evidence="2" id="KW-1185">Reference proteome</keyword>
<dbReference type="PANTHER" id="PTHR36264">
    <property type="entry name" value="SET DOMAIN-CONTAINING PROTEIN"/>
    <property type="match status" value="1"/>
</dbReference>
<gene>
    <name evidence="1" type="ORF">CASFOL_025666</name>
</gene>
<protein>
    <submittedName>
        <fullName evidence="1">Uncharacterized protein</fullName>
    </submittedName>
</protein>
<organism evidence="1 2">
    <name type="scientific">Castilleja foliolosa</name>
    <dbReference type="NCBI Taxonomy" id="1961234"/>
    <lineage>
        <taxon>Eukaryota</taxon>
        <taxon>Viridiplantae</taxon>
        <taxon>Streptophyta</taxon>
        <taxon>Embryophyta</taxon>
        <taxon>Tracheophyta</taxon>
        <taxon>Spermatophyta</taxon>
        <taxon>Magnoliopsida</taxon>
        <taxon>eudicotyledons</taxon>
        <taxon>Gunneridae</taxon>
        <taxon>Pentapetalae</taxon>
        <taxon>asterids</taxon>
        <taxon>lamiids</taxon>
        <taxon>Lamiales</taxon>
        <taxon>Orobanchaceae</taxon>
        <taxon>Pedicularideae</taxon>
        <taxon>Castillejinae</taxon>
        <taxon>Castilleja</taxon>
    </lineage>
</organism>
<dbReference type="Proteomes" id="UP001632038">
    <property type="component" value="Unassembled WGS sequence"/>
</dbReference>
<dbReference type="AlphaFoldDB" id="A0ABD3CSS1"/>